<evidence type="ECO:0000313" key="5">
    <source>
        <dbReference type="EMBL" id="KAK2999155.1"/>
    </source>
</evidence>
<dbReference type="GO" id="GO:0033926">
    <property type="term" value="F:endo-alpha-N-acetylgalactosaminidase activity"/>
    <property type="evidence" value="ECO:0007669"/>
    <property type="project" value="UniProtKB-UniRule"/>
</dbReference>
<dbReference type="GO" id="GO:0005987">
    <property type="term" value="P:sucrose catabolic process"/>
    <property type="evidence" value="ECO:0007669"/>
    <property type="project" value="TreeGrafter"/>
</dbReference>
<dbReference type="AlphaFoldDB" id="A0AA88V055"/>
<dbReference type="PANTHER" id="PTHR31916">
    <property type="match status" value="1"/>
</dbReference>
<keyword evidence="1 4" id="KW-0378">Hydrolase</keyword>
<dbReference type="InterPro" id="IPR024746">
    <property type="entry name" value="Glyco_hydro_100"/>
</dbReference>
<keyword evidence="6" id="KW-1185">Reference proteome</keyword>
<comment type="caution">
    <text evidence="5">The sequence shown here is derived from an EMBL/GenBank/DDBJ whole genome shotgun (WGS) entry which is preliminary data.</text>
</comment>
<dbReference type="Pfam" id="PF12899">
    <property type="entry name" value="Glyco_hydro_100"/>
    <property type="match status" value="1"/>
</dbReference>
<keyword evidence="2 4" id="KW-0119">Carbohydrate metabolism</keyword>
<comment type="function">
    <text evidence="4">Invertase that cleaves sucrose into glucose and fructose.</text>
</comment>
<dbReference type="EMBL" id="JAVXUP010003376">
    <property type="protein sequence ID" value="KAK2999155.1"/>
    <property type="molecule type" value="Genomic_DNA"/>
</dbReference>
<evidence type="ECO:0000256" key="4">
    <source>
        <dbReference type="RuleBase" id="RU367047"/>
    </source>
</evidence>
<dbReference type="GO" id="GO:0004575">
    <property type="term" value="F:sucrose alpha-glucosidase activity"/>
    <property type="evidence" value="ECO:0007669"/>
    <property type="project" value="TreeGrafter"/>
</dbReference>
<evidence type="ECO:0000256" key="1">
    <source>
        <dbReference type="ARBA" id="ARBA00022801"/>
    </source>
</evidence>
<name>A0AA88V055_9ASTE</name>
<evidence type="ECO:0000313" key="6">
    <source>
        <dbReference type="Proteomes" id="UP001188597"/>
    </source>
</evidence>
<accession>A0AA88V055</accession>
<sequence>MGTSEAVLPAFSGAVPRPFCSEPYFSKLDIAGSSRSFVRFGKRRGLRCMQFHNSSKSLQSGIGILQFAGNSASESSRVLRCKCQHAESVSGLTEDGKGTWFVDNAQKFNPIHDMVNGSNVLEFEEVEELKAEKVGLSSDVNLPAVGTVNNAIHKTSVTSVVDEAWEILRESMVYYCGSPIGTIAANDPTSPSVLNYDQVFIRDFIPSGIAFLLKGEYEIVRNFILYTLQLQSWEKTMDCHSPGQGLMPASFKVRTVPLDGDDFATEE</sequence>
<protein>
    <recommendedName>
        <fullName evidence="4">Alkaline/neutral invertase</fullName>
        <ecNumber evidence="4">3.2.1.26</ecNumber>
    </recommendedName>
</protein>
<keyword evidence="3 4" id="KW-0326">Glycosidase</keyword>
<gene>
    <name evidence="5" type="ORF">RJ639_024518</name>
</gene>
<dbReference type="GO" id="GO:0009507">
    <property type="term" value="C:chloroplast"/>
    <property type="evidence" value="ECO:0007669"/>
    <property type="project" value="TreeGrafter"/>
</dbReference>
<feature type="non-terminal residue" evidence="5">
    <location>
        <position position="1"/>
    </location>
</feature>
<dbReference type="Proteomes" id="UP001188597">
    <property type="component" value="Unassembled WGS sequence"/>
</dbReference>
<dbReference type="PANTHER" id="PTHR31916:SF28">
    <property type="entry name" value="NEUTRAL_ALKALINE INVERTASE 3, CHLOROPLASTIC"/>
    <property type="match status" value="1"/>
</dbReference>
<evidence type="ECO:0000256" key="2">
    <source>
        <dbReference type="ARBA" id="ARBA00023277"/>
    </source>
</evidence>
<dbReference type="InterPro" id="IPR008928">
    <property type="entry name" value="6-hairpin_glycosidase_sf"/>
</dbReference>
<proteinExistence type="inferred from homology"/>
<organism evidence="5 6">
    <name type="scientific">Escallonia herrerae</name>
    <dbReference type="NCBI Taxonomy" id="1293975"/>
    <lineage>
        <taxon>Eukaryota</taxon>
        <taxon>Viridiplantae</taxon>
        <taxon>Streptophyta</taxon>
        <taxon>Embryophyta</taxon>
        <taxon>Tracheophyta</taxon>
        <taxon>Spermatophyta</taxon>
        <taxon>Magnoliopsida</taxon>
        <taxon>eudicotyledons</taxon>
        <taxon>Gunneridae</taxon>
        <taxon>Pentapetalae</taxon>
        <taxon>asterids</taxon>
        <taxon>campanulids</taxon>
        <taxon>Escalloniales</taxon>
        <taxon>Escalloniaceae</taxon>
        <taxon>Escallonia</taxon>
    </lineage>
</organism>
<dbReference type="SUPFAM" id="SSF48208">
    <property type="entry name" value="Six-hairpin glycosidases"/>
    <property type="match status" value="1"/>
</dbReference>
<comment type="similarity">
    <text evidence="4">Belongs to the glycosyl hydrolase 100 family.</text>
</comment>
<comment type="catalytic activity">
    <reaction evidence="4">
        <text>Hydrolysis of terminal non-reducing beta-D-fructofuranoside residues in beta-D-fructofuranosides.</text>
        <dbReference type="EC" id="3.2.1.26"/>
    </reaction>
</comment>
<evidence type="ECO:0000256" key="3">
    <source>
        <dbReference type="ARBA" id="ARBA00023295"/>
    </source>
</evidence>
<dbReference type="EC" id="3.2.1.26" evidence="4"/>
<reference evidence="5" key="1">
    <citation type="submission" date="2022-12" db="EMBL/GenBank/DDBJ databases">
        <title>Draft genome assemblies for two species of Escallonia (Escalloniales).</title>
        <authorList>
            <person name="Chanderbali A."/>
            <person name="Dervinis C."/>
            <person name="Anghel I."/>
            <person name="Soltis D."/>
            <person name="Soltis P."/>
            <person name="Zapata F."/>
        </authorList>
    </citation>
    <scope>NUCLEOTIDE SEQUENCE</scope>
    <source>
        <strain evidence="5">UCBG64.0493</strain>
        <tissue evidence="5">Leaf</tissue>
    </source>
</reference>